<evidence type="ECO:0000313" key="3">
    <source>
        <dbReference type="EMBL" id="RVW85580.1"/>
    </source>
</evidence>
<dbReference type="Pfam" id="PF00201">
    <property type="entry name" value="UDPGT"/>
    <property type="match status" value="1"/>
</dbReference>
<accession>A0A438HM60</accession>
<dbReference type="CDD" id="cd03784">
    <property type="entry name" value="GT1_Gtf-like"/>
    <property type="match status" value="1"/>
</dbReference>
<proteinExistence type="inferred from homology"/>
<protein>
    <submittedName>
        <fullName evidence="3">UDP-glycosyltransferase 83A1</fullName>
    </submittedName>
</protein>
<gene>
    <name evidence="3" type="primary">UGT83A1_3</name>
    <name evidence="3" type="ORF">CK203_037559</name>
</gene>
<sequence>MGSRPPSFSQTSYMRVVAALSHEDKAQSRIGLASIPDGLDPGEDRKDRLKLTESVLRVKPGHLKDLNERLNSLNDDERIACVIADTTVGRWAVEVAEKMGIKGAALCPFGPRSLALALHIPKLIEARIDLPVLSSNRLPWSCPDDPKGQEICFRLSQRCIQAMNFSKWLLCNSVYELDSSACDLIPNILPIGPLLAIIYVAFGSTTIFNQHQFNGLAIGLELAGQPFLWVVRTDFTQGSTAEYPDGFIERVADHGKIVSWAPQEKVLAHPSVACFLSHCGWNSTMDGMGMGVPFLCWPYLEDQFHNQSYICDKWKVGLGLNPDENGFISRHEIEK</sequence>
<reference evidence="3 4" key="1">
    <citation type="journal article" date="2018" name="PLoS Genet.">
        <title>Population sequencing reveals clonal diversity and ancestral inbreeding in the grapevine cultivar Chardonnay.</title>
        <authorList>
            <person name="Roach M.J."/>
            <person name="Johnson D.L."/>
            <person name="Bohlmann J."/>
            <person name="van Vuuren H.J."/>
            <person name="Jones S.J."/>
            <person name="Pretorius I.S."/>
            <person name="Schmidt S.A."/>
            <person name="Borneman A.R."/>
        </authorList>
    </citation>
    <scope>NUCLEOTIDE SEQUENCE [LARGE SCALE GENOMIC DNA]</scope>
    <source>
        <strain evidence="4">cv. Chardonnay</strain>
        <tissue evidence="3">Leaf</tissue>
    </source>
</reference>
<dbReference type="AlphaFoldDB" id="A0A438HM60"/>
<evidence type="ECO:0000256" key="1">
    <source>
        <dbReference type="ARBA" id="ARBA00009995"/>
    </source>
</evidence>
<dbReference type="EMBL" id="QGNW01000202">
    <property type="protein sequence ID" value="RVW85580.1"/>
    <property type="molecule type" value="Genomic_DNA"/>
</dbReference>
<comment type="caution">
    <text evidence="3">The sequence shown here is derived from an EMBL/GenBank/DDBJ whole genome shotgun (WGS) entry which is preliminary data.</text>
</comment>
<dbReference type="PANTHER" id="PTHR48045:SF21">
    <property type="entry name" value="UDP-GLYCOSYLTRANSFERASE 83A1"/>
    <property type="match status" value="1"/>
</dbReference>
<organism evidence="3 4">
    <name type="scientific">Vitis vinifera</name>
    <name type="common">Grape</name>
    <dbReference type="NCBI Taxonomy" id="29760"/>
    <lineage>
        <taxon>Eukaryota</taxon>
        <taxon>Viridiplantae</taxon>
        <taxon>Streptophyta</taxon>
        <taxon>Embryophyta</taxon>
        <taxon>Tracheophyta</taxon>
        <taxon>Spermatophyta</taxon>
        <taxon>Magnoliopsida</taxon>
        <taxon>eudicotyledons</taxon>
        <taxon>Gunneridae</taxon>
        <taxon>Pentapetalae</taxon>
        <taxon>rosids</taxon>
        <taxon>Vitales</taxon>
        <taxon>Vitaceae</taxon>
        <taxon>Viteae</taxon>
        <taxon>Vitis</taxon>
    </lineage>
</organism>
<dbReference type="InterPro" id="IPR002213">
    <property type="entry name" value="UDP_glucos_trans"/>
</dbReference>
<dbReference type="Proteomes" id="UP000288805">
    <property type="component" value="Unassembled WGS sequence"/>
</dbReference>
<evidence type="ECO:0000256" key="2">
    <source>
        <dbReference type="ARBA" id="ARBA00022679"/>
    </source>
</evidence>
<dbReference type="GO" id="GO:0008194">
    <property type="term" value="F:UDP-glycosyltransferase activity"/>
    <property type="evidence" value="ECO:0007669"/>
    <property type="project" value="InterPro"/>
</dbReference>
<dbReference type="FunFam" id="3.40.50.2000:FF:000056">
    <property type="entry name" value="Glycosyltransferase"/>
    <property type="match status" value="1"/>
</dbReference>
<name>A0A438HM60_VITVI</name>
<comment type="similarity">
    <text evidence="1">Belongs to the UDP-glycosyltransferase family.</text>
</comment>
<evidence type="ECO:0000313" key="4">
    <source>
        <dbReference type="Proteomes" id="UP000288805"/>
    </source>
</evidence>
<dbReference type="SUPFAM" id="SSF53756">
    <property type="entry name" value="UDP-Glycosyltransferase/glycogen phosphorylase"/>
    <property type="match status" value="1"/>
</dbReference>
<dbReference type="PANTHER" id="PTHR48045">
    <property type="entry name" value="UDP-GLYCOSYLTRANSFERASE 72B1"/>
    <property type="match status" value="1"/>
</dbReference>
<dbReference type="Gene3D" id="3.40.50.2000">
    <property type="entry name" value="Glycogen Phosphorylase B"/>
    <property type="match status" value="2"/>
</dbReference>
<keyword evidence="2 3" id="KW-0808">Transferase</keyword>